<sequence>MTNKKVVWCGRLFWVLVSLCSFELFAKASSNTITDVSFELDKQRRAVIVVELSQVGSVVDISADNQAVNIVLKKTQITSEQLAILDVTDFATQVKVIELFDDNPDARIRVETAAPVHYQYTIQNKQLRVTVLPLSQQQTDEQTLLGEHSKKLTSINFQDIPVRSVLQLLADYNHFNLVVSDSVQGNLTLRLDGVPWTEVLDIILRVKGLDKRVKGNIILVAPRAELDLQETQALEKSRLAEQIGQLKSEIININYAKAADVAAMIGGDSDVSMLSERGSVAIDERTNALLVRELPENLSVIKEIIASLDVPVKQVQIEARVVTIKEGNIEELGIRWGYTSIHGDTTIGSTIEGNLASSGIGGGEVDIDDLLNVNLGTLSDNAASIAFQVASLGSNTLLDLELSALQSESKAEIISSPVLSPPIKSRPI</sequence>
<dbReference type="NCBIfam" id="TIGR02515">
    <property type="entry name" value="IV_pilus_PilQ"/>
    <property type="match status" value="1"/>
</dbReference>
<organism evidence="7 8">
    <name type="scientific">Vibrio thalassae</name>
    <dbReference type="NCBI Taxonomy" id="1243014"/>
    <lineage>
        <taxon>Bacteria</taxon>
        <taxon>Pseudomonadati</taxon>
        <taxon>Pseudomonadota</taxon>
        <taxon>Gammaproteobacteria</taxon>
        <taxon>Vibrionales</taxon>
        <taxon>Vibrionaceae</taxon>
        <taxon>Vibrio</taxon>
    </lineage>
</organism>
<keyword evidence="4" id="KW-0998">Cell outer membrane</keyword>
<dbReference type="EMBL" id="OANU01000073">
    <property type="protein sequence ID" value="SNX49807.1"/>
    <property type="molecule type" value="Genomic_DNA"/>
</dbReference>
<dbReference type="InterPro" id="IPR051808">
    <property type="entry name" value="Type_IV_pilus_biogenesis"/>
</dbReference>
<evidence type="ECO:0000256" key="3">
    <source>
        <dbReference type="ARBA" id="ARBA00023136"/>
    </source>
</evidence>
<dbReference type="InterPro" id="IPR038591">
    <property type="entry name" value="NolW-like_sf"/>
</dbReference>
<proteinExistence type="predicted"/>
<dbReference type="SMART" id="SM00965">
    <property type="entry name" value="STN"/>
    <property type="match status" value="1"/>
</dbReference>
<dbReference type="InterPro" id="IPR005644">
    <property type="entry name" value="NolW-like"/>
</dbReference>
<accession>A0A240EM87</accession>
<dbReference type="Pfam" id="PF11741">
    <property type="entry name" value="AMIN"/>
    <property type="match status" value="1"/>
</dbReference>
<feature type="signal peptide" evidence="5">
    <location>
        <begin position="1"/>
        <end position="26"/>
    </location>
</feature>
<evidence type="ECO:0000259" key="6">
    <source>
        <dbReference type="SMART" id="SM00965"/>
    </source>
</evidence>
<dbReference type="InterPro" id="IPR011662">
    <property type="entry name" value="Secretin/TonB_short_N"/>
</dbReference>
<dbReference type="PANTHER" id="PTHR30604:SF1">
    <property type="entry name" value="DNA UTILIZATION PROTEIN HOFQ"/>
    <property type="match status" value="1"/>
</dbReference>
<feature type="domain" description="Secretin/TonB short N-terminal" evidence="6">
    <location>
        <begin position="175"/>
        <end position="223"/>
    </location>
</feature>
<dbReference type="InterPro" id="IPR013355">
    <property type="entry name" value="Pilus_4_PilQ"/>
</dbReference>
<dbReference type="PANTHER" id="PTHR30604">
    <property type="entry name" value="PROTEIN TRANSPORT PROTEIN HOFQ"/>
    <property type="match status" value="1"/>
</dbReference>
<evidence type="ECO:0000256" key="1">
    <source>
        <dbReference type="ARBA" id="ARBA00022448"/>
    </source>
</evidence>
<keyword evidence="2" id="KW-0653">Protein transport</keyword>
<dbReference type="AlphaFoldDB" id="A0A240EM87"/>
<dbReference type="Gene3D" id="3.30.1370.120">
    <property type="match status" value="1"/>
</dbReference>
<dbReference type="InterPro" id="IPR021731">
    <property type="entry name" value="AMIN_dom"/>
</dbReference>
<protein>
    <submittedName>
        <fullName evidence="7">Type IV pilus biogenesis and competence protein PilQ</fullName>
    </submittedName>
</protein>
<dbReference type="Gene3D" id="2.60.40.3470">
    <property type="match status" value="1"/>
</dbReference>
<evidence type="ECO:0000256" key="5">
    <source>
        <dbReference type="SAM" id="SignalP"/>
    </source>
</evidence>
<keyword evidence="3" id="KW-0472">Membrane</keyword>
<dbReference type="Gene3D" id="3.30.1370.130">
    <property type="match status" value="1"/>
</dbReference>
<keyword evidence="8" id="KW-1185">Reference proteome</keyword>
<feature type="chain" id="PRO_5012127883" evidence="5">
    <location>
        <begin position="27"/>
        <end position="428"/>
    </location>
</feature>
<keyword evidence="1" id="KW-0813">Transport</keyword>
<evidence type="ECO:0000313" key="8">
    <source>
        <dbReference type="Proteomes" id="UP000219336"/>
    </source>
</evidence>
<dbReference type="Pfam" id="PF03958">
    <property type="entry name" value="Secretin_N"/>
    <property type="match status" value="1"/>
</dbReference>
<evidence type="ECO:0000313" key="7">
    <source>
        <dbReference type="EMBL" id="SNX49807.1"/>
    </source>
</evidence>
<gene>
    <name evidence="7" type="primary">pilQ_1</name>
    <name evidence="7" type="ORF">VTH8203_03455</name>
</gene>
<keyword evidence="5" id="KW-0732">Signal</keyword>
<dbReference type="GO" id="GO:0019867">
    <property type="term" value="C:outer membrane"/>
    <property type="evidence" value="ECO:0007669"/>
    <property type="project" value="InterPro"/>
</dbReference>
<dbReference type="Proteomes" id="UP000219336">
    <property type="component" value="Unassembled WGS sequence"/>
</dbReference>
<name>A0A240EM87_9VIBR</name>
<reference evidence="8" key="1">
    <citation type="submission" date="2016-06" db="EMBL/GenBank/DDBJ databases">
        <authorList>
            <person name="Rodrigo-Torres L."/>
            <person name="Arahal R.D."/>
            <person name="Lucena T."/>
        </authorList>
    </citation>
    <scope>NUCLEOTIDE SEQUENCE [LARGE SCALE GENOMIC DNA]</scope>
    <source>
        <strain evidence="8">CECT8203</strain>
    </source>
</reference>
<evidence type="ECO:0000256" key="4">
    <source>
        <dbReference type="ARBA" id="ARBA00023237"/>
    </source>
</evidence>
<evidence type="ECO:0000256" key="2">
    <source>
        <dbReference type="ARBA" id="ARBA00022927"/>
    </source>
</evidence>
<dbReference type="GO" id="GO:0015031">
    <property type="term" value="P:protein transport"/>
    <property type="evidence" value="ECO:0007669"/>
    <property type="project" value="UniProtKB-KW"/>
</dbReference>